<dbReference type="VEuPathDB" id="FungiDB:JI435_404360"/>
<proteinExistence type="predicted"/>
<gene>
    <name evidence="2" type="ORF">JI435_404360</name>
</gene>
<protein>
    <submittedName>
        <fullName evidence="2">Uncharacterized protein</fullName>
    </submittedName>
</protein>
<dbReference type="EMBL" id="CP069025">
    <property type="protein sequence ID" value="QRC93736.1"/>
    <property type="molecule type" value="Genomic_DNA"/>
</dbReference>
<accession>A0A7U2HYV9</accession>
<feature type="region of interest" description="Disordered" evidence="1">
    <location>
        <begin position="80"/>
        <end position="105"/>
    </location>
</feature>
<dbReference type="Proteomes" id="UP000663193">
    <property type="component" value="Chromosome 3"/>
</dbReference>
<dbReference type="AlphaFoldDB" id="A0A7U2HYV9"/>
<evidence type="ECO:0000313" key="3">
    <source>
        <dbReference type="Proteomes" id="UP000663193"/>
    </source>
</evidence>
<evidence type="ECO:0000313" key="2">
    <source>
        <dbReference type="EMBL" id="QRC93736.1"/>
    </source>
</evidence>
<evidence type="ECO:0000256" key="1">
    <source>
        <dbReference type="SAM" id="MobiDB-lite"/>
    </source>
</evidence>
<organism evidence="2 3">
    <name type="scientific">Phaeosphaeria nodorum (strain SN15 / ATCC MYA-4574 / FGSC 10173)</name>
    <name type="common">Glume blotch fungus</name>
    <name type="synonym">Parastagonospora nodorum</name>
    <dbReference type="NCBI Taxonomy" id="321614"/>
    <lineage>
        <taxon>Eukaryota</taxon>
        <taxon>Fungi</taxon>
        <taxon>Dikarya</taxon>
        <taxon>Ascomycota</taxon>
        <taxon>Pezizomycotina</taxon>
        <taxon>Dothideomycetes</taxon>
        <taxon>Pleosporomycetidae</taxon>
        <taxon>Pleosporales</taxon>
        <taxon>Pleosporineae</taxon>
        <taxon>Phaeosphaeriaceae</taxon>
        <taxon>Parastagonospora</taxon>
    </lineage>
</organism>
<feature type="compositionally biased region" description="Basic and acidic residues" evidence="1">
    <location>
        <begin position="81"/>
        <end position="93"/>
    </location>
</feature>
<reference evidence="3" key="1">
    <citation type="journal article" date="2021" name="BMC Genomics">
        <title>Chromosome-level genome assembly and manually-curated proteome of model necrotroph Parastagonospora nodorum Sn15 reveals a genome-wide trove of candidate effector homologs, and redundancy of virulence-related functions within an accessory chromosome.</title>
        <authorList>
            <person name="Bertazzoni S."/>
            <person name="Jones D.A.B."/>
            <person name="Phan H.T."/>
            <person name="Tan K.-C."/>
            <person name="Hane J.K."/>
        </authorList>
    </citation>
    <scope>NUCLEOTIDE SEQUENCE [LARGE SCALE GENOMIC DNA]</scope>
    <source>
        <strain evidence="3">SN15 / ATCC MYA-4574 / FGSC 10173)</strain>
    </source>
</reference>
<name>A0A7U2HYV9_PHANO</name>
<keyword evidence="3" id="KW-1185">Reference proteome</keyword>
<sequence>MLRLPTRLAASWQRRAAWWGVEGAGCRGGRSSTAARLGAVCARRERRSANQPGVRPWAGDAMAARLSPLVLWFRNVASAQREPRQCNRRDEGAHGAAGQSRGWRR</sequence>